<evidence type="ECO:0000313" key="2">
    <source>
        <dbReference type="Proteomes" id="UP000237466"/>
    </source>
</evidence>
<dbReference type="Proteomes" id="UP000237466">
    <property type="component" value="Unassembled WGS sequence"/>
</dbReference>
<proteinExistence type="predicted"/>
<organism evidence="1 2">
    <name type="scientific">Vibrio vulnificus</name>
    <dbReference type="NCBI Taxonomy" id="672"/>
    <lineage>
        <taxon>Bacteria</taxon>
        <taxon>Pseudomonadati</taxon>
        <taxon>Pseudomonadota</taxon>
        <taxon>Gammaproteobacteria</taxon>
        <taxon>Vibrionales</taxon>
        <taxon>Vibrionaceae</taxon>
        <taxon>Vibrio</taxon>
    </lineage>
</organism>
<sequence>MIGDLTMKQWILTALLLFAPISWCKPLVFGVVPQQSASRLADNWTPVIKALSVDIGLEIVFATAPDIPTFEARLSEGHYDIAYMNPYHYVVFHQQVGYQAIAKAKDTLIYGLIVVNANDSINTISQLNGQTLAFPSPAAFAATILTQGYLNQQGIEYQPKYVSSHDSVYLNVARGLLPAGGGIARTLNAAPADVRQQLKILWTSDGYTPHPIAVKPNLDANTVLALQNALLNLNQRNGRESLLSPLKISAFVAAQDSDWNDIRQLDIKLLTD</sequence>
<gene>
    <name evidence="1" type="ORF">CRN52_21750</name>
</gene>
<protein>
    <submittedName>
        <fullName evidence="1">Phosphate ABC transporter substrate-binding protein</fullName>
    </submittedName>
</protein>
<dbReference type="Gene3D" id="3.40.190.10">
    <property type="entry name" value="Periplasmic binding protein-like II"/>
    <property type="match status" value="2"/>
</dbReference>
<dbReference type="PANTHER" id="PTHR35841">
    <property type="entry name" value="PHOSPHONATES-BINDING PERIPLASMIC PROTEIN"/>
    <property type="match status" value="1"/>
</dbReference>
<accession>A0A2S3QX74</accession>
<dbReference type="Pfam" id="PF12974">
    <property type="entry name" value="Phosphonate-bd"/>
    <property type="match status" value="1"/>
</dbReference>
<reference evidence="1 2" key="1">
    <citation type="journal article" date="2018" name="Front. Microbiol.">
        <title>Phylogeny of Vibrio vulnificus from the Analysis of the Core-Genome: Implications for Intra-Species Taxonomy.</title>
        <authorList>
            <person name="Roig F.J."/>
            <person name="Gonzalez-Candelas F."/>
            <person name="Sanjuan E."/>
            <person name="Fouz B."/>
            <person name="Feil E.J."/>
            <person name="Llorens C."/>
            <person name="Baker-Austin C."/>
            <person name="Oliver J.D."/>
            <person name="Danin-Poleg Y."/>
            <person name="Gibas C.J."/>
            <person name="Kashi Y."/>
            <person name="Gulig P.A."/>
            <person name="Morrison S.S."/>
            <person name="Amaro C."/>
        </authorList>
    </citation>
    <scope>NUCLEOTIDE SEQUENCE [LARGE SCALE GENOMIC DNA]</scope>
    <source>
        <strain evidence="1 2">CECT4608</strain>
    </source>
</reference>
<comment type="caution">
    <text evidence="1">The sequence shown here is derived from an EMBL/GenBank/DDBJ whole genome shotgun (WGS) entry which is preliminary data.</text>
</comment>
<name>A0A2S3QX74_VIBVL</name>
<dbReference type="AlphaFoldDB" id="A0A2S3QX74"/>
<dbReference type="EMBL" id="PDGH01000142">
    <property type="protein sequence ID" value="POB42769.1"/>
    <property type="molecule type" value="Genomic_DNA"/>
</dbReference>
<dbReference type="RefSeq" id="WP_011150242.1">
    <property type="nucleotide sequence ID" value="NZ_CBCSFK010000009.1"/>
</dbReference>
<evidence type="ECO:0000313" key="1">
    <source>
        <dbReference type="EMBL" id="POB42769.1"/>
    </source>
</evidence>
<dbReference type="PANTHER" id="PTHR35841:SF1">
    <property type="entry name" value="PHOSPHONATES-BINDING PERIPLASMIC PROTEIN"/>
    <property type="match status" value="1"/>
</dbReference>
<dbReference type="SUPFAM" id="SSF53850">
    <property type="entry name" value="Periplasmic binding protein-like II"/>
    <property type="match status" value="1"/>
</dbReference>